<dbReference type="Gene3D" id="4.10.410.10">
    <property type="entry name" value="Pancreatic trypsin inhibitor Kunitz domain"/>
    <property type="match status" value="4"/>
</dbReference>
<dbReference type="SUPFAM" id="SSF57362">
    <property type="entry name" value="BPTI-like"/>
    <property type="match status" value="5"/>
</dbReference>
<dbReference type="PROSITE" id="PS50279">
    <property type="entry name" value="BPTI_KUNITZ_2"/>
    <property type="match status" value="5"/>
</dbReference>
<proteinExistence type="predicted"/>
<evidence type="ECO:0000313" key="2">
    <source>
        <dbReference type="WBParaSite" id="EVEC_0000950701-mRNA-1"/>
    </source>
</evidence>
<organism evidence="2">
    <name type="scientific">Enterobius vermicularis</name>
    <name type="common">Human pinworm</name>
    <dbReference type="NCBI Taxonomy" id="51028"/>
    <lineage>
        <taxon>Eukaryota</taxon>
        <taxon>Metazoa</taxon>
        <taxon>Ecdysozoa</taxon>
        <taxon>Nematoda</taxon>
        <taxon>Chromadorea</taxon>
        <taxon>Rhabditida</taxon>
        <taxon>Spirurina</taxon>
        <taxon>Oxyuridomorpha</taxon>
        <taxon>Oxyuroidea</taxon>
        <taxon>Oxyuridae</taxon>
        <taxon>Enterobius</taxon>
    </lineage>
</organism>
<dbReference type="SMART" id="SM00289">
    <property type="entry name" value="WR1"/>
    <property type="match status" value="11"/>
</dbReference>
<dbReference type="CDD" id="cd22593">
    <property type="entry name" value="Kunitz_conkunitzin"/>
    <property type="match status" value="1"/>
</dbReference>
<dbReference type="PANTHER" id="PTHR46339">
    <property type="entry name" value="PROTEIN CBG15282-RELATED"/>
    <property type="match status" value="1"/>
</dbReference>
<dbReference type="SMART" id="SM00131">
    <property type="entry name" value="KU"/>
    <property type="match status" value="4"/>
</dbReference>
<sequence>LNFNATFSVIVQVPCKRSEDCPNDKWFCSADNNLCHCKRNFVQIGQDCWTKIKINENECYYDRQCTATWPTARCIDRRCRCPPPSVAVATSTGIVCTVPGECPIGGSQSILPQSWGCHNRGECGQQGRLNHLYDCITPSWTVSYCCPNRANTCMQPLMPGNGTGRFLKYYYDSNIRQCLPFMYRGGKLSNANVFQSKADCNIYCRLECPRGNPERLGSGDYILCDNDSVCGTNYGCFKKQSADTGICCPKREWVCSANGAREHFISHPIEDDFDSGYFLHPSTSVYVPVIRFYYSIKEHRCKAFLYKGIGGNFNHFLTMDHCQRFCSKDTVIRANGSLNDAKLIEPLKAGIPNDVSIVTSTVSATTAVTDYTFNDYKLNSNIEVTPKIYLPTTEAAHSQPASCPGNRVPQYDSRGKVVLCSYDLTIPNEESSPCDPKGLYTCAFFSVGKTSGICCSSLSVDQHRCPAGYVSLIGLEQKPVRCSPMEMTSCIAHSSICVFDEFYGSYHCCRKAAFQNELFRLTAPPTDLLSTPLEEILRKTFPLLENATTQNWSYGKIPPQENNFGCPSAEAYFEDPIVGGVLECDPLNNTTCPPDCPLNSAAYVNLKKNLPLGCDSRRGCPTSFFCYRNPSRRTDNGACCSEDPLTSLCSHGVALRDVDGKAVKCKHGDTCPAGYSCLNKYNINICCPTSEQVCSQPPHKGSICGDIVQQIGYYFDPHTKKCKEFVFSGCGGNDNRFETVSDCMEFCRPGLYCPIGFPLVEKSGYLVNCSEAKQCMAGYECMVAGSGNYCCPKLVCYYWRILEMVCSLPKNEGKNCTPYKEAAAKVTLWHFSAADQQCQKFSYLGCNGNINRFATEQQCSNTCFAALCSIGTVYMVNYSLVHCMKELDCPTGYLCMPSRYGRSALNGCTVNYRVLETLCTRTVENDKKECAVSIYRYQYEAKQDQCVSVLQSACSSDTTTTFDKMSDCKRFCVRKYSVCPSSELIYYSGHWQKALTCSPIIESCPPGHYCSSFSLSSSFRTCCPYPKCRSGKDALKYDNGTVVKCSVRGPEIFPHCPSNYKCQMVQDGQYFCCPQAEISEVCPPDSRPYVKLNSLPALCAEKEPRCPEGYTCYDNKKYFESYCCSDGSAPVEPLNPYGRPNGNLLLNYHHLCVDGNEPLSDLLGVKICHLALAYSCPKNYHCEYNRYLDRNQCCPNANSVPVTTRRSYLFIC</sequence>
<accession>A0A0N4VFI6</accession>
<dbReference type="CDD" id="cd00109">
    <property type="entry name" value="Kunitz-type"/>
    <property type="match status" value="1"/>
</dbReference>
<protein>
    <submittedName>
        <fullName evidence="2">Kunitz/Bovine pancreatic trypsin inhibitor domain protein</fullName>
    </submittedName>
</protein>
<dbReference type="PANTHER" id="PTHR46339:SF15">
    <property type="entry name" value="CC DOMAIN-CONTAINING PROTEIN"/>
    <property type="match status" value="1"/>
</dbReference>
<name>A0A0N4VFI6_ENTVE</name>
<dbReference type="InterPro" id="IPR053014">
    <property type="entry name" value="Cuticle_assoc_divergent"/>
</dbReference>
<feature type="domain" description="BPTI/Kunitz inhibitor" evidence="1">
    <location>
        <begin position="919"/>
        <end position="972"/>
    </location>
</feature>
<dbReference type="Pfam" id="PF14625">
    <property type="entry name" value="Lustrin_cystein"/>
    <property type="match status" value="8"/>
</dbReference>
<dbReference type="AlphaFoldDB" id="A0A0N4VFI6"/>
<feature type="domain" description="BPTI/Kunitz inhibitor" evidence="1">
    <location>
        <begin position="153"/>
        <end position="204"/>
    </location>
</feature>
<feature type="domain" description="BPTI/Kunitz inhibitor" evidence="1">
    <location>
        <begin position="694"/>
        <end position="747"/>
    </location>
</feature>
<dbReference type="InterPro" id="IPR036880">
    <property type="entry name" value="Kunitz_BPTI_sf"/>
</dbReference>
<dbReference type="PROSITE" id="PS00280">
    <property type="entry name" value="BPTI_KUNITZ_1"/>
    <property type="match status" value="2"/>
</dbReference>
<dbReference type="InterPro" id="IPR006150">
    <property type="entry name" value="Cys_repeat_1"/>
</dbReference>
<feature type="domain" description="BPTI/Kunitz inhibitor" evidence="1">
    <location>
        <begin position="806"/>
        <end position="863"/>
    </location>
</feature>
<dbReference type="GO" id="GO:0004867">
    <property type="term" value="F:serine-type endopeptidase inhibitor activity"/>
    <property type="evidence" value="ECO:0007669"/>
    <property type="project" value="InterPro"/>
</dbReference>
<dbReference type="Pfam" id="PF00014">
    <property type="entry name" value="Kunitz_BPTI"/>
    <property type="match status" value="4"/>
</dbReference>
<dbReference type="WBParaSite" id="EVEC_0000950701-mRNA-1">
    <property type="protein sequence ID" value="EVEC_0000950701-mRNA-1"/>
    <property type="gene ID" value="EVEC_0000950701"/>
</dbReference>
<feature type="domain" description="BPTI/Kunitz inhibitor" evidence="1">
    <location>
        <begin position="274"/>
        <end position="326"/>
    </location>
</feature>
<reference evidence="2" key="1">
    <citation type="submission" date="2017-02" db="UniProtKB">
        <authorList>
            <consortium name="WormBaseParasite"/>
        </authorList>
    </citation>
    <scope>IDENTIFICATION</scope>
</reference>
<dbReference type="InterPro" id="IPR020901">
    <property type="entry name" value="Prtase_inh_Kunz-CS"/>
</dbReference>
<evidence type="ECO:0000259" key="1">
    <source>
        <dbReference type="PROSITE" id="PS50279"/>
    </source>
</evidence>
<dbReference type="InterPro" id="IPR028150">
    <property type="entry name" value="Lustrin_cystein"/>
</dbReference>
<dbReference type="InterPro" id="IPR002223">
    <property type="entry name" value="Kunitz_BPTI"/>
</dbReference>